<sequence>MTSFRYRLNPRYAIKECSSCETLYTRNRSCSKGNVEDKILVPKPPKNCARCAKCGHSVNGPYCQGCTLFREKLEEDLVTYFQKFQDTFESSDDSTNVVNAPREPFVVKKDHDVNPPHIDECCCECGNALDGIFCQQCTCKSCEKGAHIGYNCQPKVRIISNPKPCNQTMNNELPQTLPSFDSTCYSDKENSVPYVSKPNFVDESSNIFNPPLQPPIYYCELCGSIAQYGHYCTPQAPFINPEPGYSQDMNFSQNIHDFQQQYLCCDQCRGPHETFQCQQKQEEKRIEEEQAAKVRYWKISACCNDDDDYNYAITPVLSIEETDNSLSMGDEHLDTIPATELDEVIKSSVEDLVPILSEFEVMTTLYNENIEYVEASPHDSELVSLEAAEIVIPEVEEIKDDNHRDKLLNVHLLIANIEALKDNPTPSSKILTKSSFTSPKSFLEETNTFHNSLPEFKNFCFDLEDISSGSTTTHSDISLSDYEAFYFDDDHIEEISSGSTTTHSVISLPDYEAFYFDDDHIEEISSGSTTTHSYVSLSEYGSFTFDLSNDQFLPTDRSDLTHAEFADELAHIIISTGVKDKQENDKIGSKSDKNEKRGEAEKSQKQLQSREQEKLKKMQVEGPKMQTPTKFY</sequence>
<evidence type="ECO:0000313" key="2">
    <source>
        <dbReference type="EMBL" id="GEU58161.1"/>
    </source>
</evidence>
<organism evidence="2">
    <name type="scientific">Tanacetum cinerariifolium</name>
    <name type="common">Dalmatian daisy</name>
    <name type="synonym">Chrysanthemum cinerariifolium</name>
    <dbReference type="NCBI Taxonomy" id="118510"/>
    <lineage>
        <taxon>Eukaryota</taxon>
        <taxon>Viridiplantae</taxon>
        <taxon>Streptophyta</taxon>
        <taxon>Embryophyta</taxon>
        <taxon>Tracheophyta</taxon>
        <taxon>Spermatophyta</taxon>
        <taxon>Magnoliopsida</taxon>
        <taxon>eudicotyledons</taxon>
        <taxon>Gunneridae</taxon>
        <taxon>Pentapetalae</taxon>
        <taxon>asterids</taxon>
        <taxon>campanulids</taxon>
        <taxon>Asterales</taxon>
        <taxon>Asteraceae</taxon>
        <taxon>Asteroideae</taxon>
        <taxon>Anthemideae</taxon>
        <taxon>Anthemidinae</taxon>
        <taxon>Tanacetum</taxon>
    </lineage>
</organism>
<feature type="region of interest" description="Disordered" evidence="1">
    <location>
        <begin position="580"/>
        <end position="632"/>
    </location>
</feature>
<comment type="caution">
    <text evidence="2">The sequence shown here is derived from an EMBL/GenBank/DDBJ whole genome shotgun (WGS) entry which is preliminary data.</text>
</comment>
<feature type="compositionally biased region" description="Basic and acidic residues" evidence="1">
    <location>
        <begin position="580"/>
        <end position="619"/>
    </location>
</feature>
<gene>
    <name evidence="2" type="ORF">Tci_030139</name>
</gene>
<reference evidence="2" key="1">
    <citation type="journal article" date="2019" name="Sci. Rep.">
        <title>Draft genome of Tanacetum cinerariifolium, the natural source of mosquito coil.</title>
        <authorList>
            <person name="Yamashiro T."/>
            <person name="Shiraishi A."/>
            <person name="Satake H."/>
            <person name="Nakayama K."/>
        </authorList>
    </citation>
    <scope>NUCLEOTIDE SEQUENCE</scope>
</reference>
<proteinExistence type="predicted"/>
<dbReference type="AlphaFoldDB" id="A0A6L2L8M0"/>
<accession>A0A6L2L8M0</accession>
<dbReference type="EMBL" id="BKCJ010003955">
    <property type="protein sequence ID" value="GEU58161.1"/>
    <property type="molecule type" value="Genomic_DNA"/>
</dbReference>
<name>A0A6L2L8M0_TANCI</name>
<protein>
    <submittedName>
        <fullName evidence="2">Uncharacterized protein</fullName>
    </submittedName>
</protein>
<evidence type="ECO:0000256" key="1">
    <source>
        <dbReference type="SAM" id="MobiDB-lite"/>
    </source>
</evidence>